<dbReference type="OrthoDB" id="3477286at2759"/>
<name>A0A8K0WUH2_9HYPO</name>
<accession>A0A8K0WUH2</accession>
<dbReference type="InterPro" id="IPR052895">
    <property type="entry name" value="HetReg/Transcr_Mod"/>
</dbReference>
<dbReference type="EMBL" id="JAGPNK010000003">
    <property type="protein sequence ID" value="KAH7324724.1"/>
    <property type="molecule type" value="Genomic_DNA"/>
</dbReference>
<feature type="domain" description="Heterokaryon incompatibility" evidence="1">
    <location>
        <begin position="68"/>
        <end position="229"/>
    </location>
</feature>
<evidence type="ECO:0000313" key="2">
    <source>
        <dbReference type="EMBL" id="KAH7324724.1"/>
    </source>
</evidence>
<evidence type="ECO:0000259" key="1">
    <source>
        <dbReference type="Pfam" id="PF06985"/>
    </source>
</evidence>
<dbReference type="Pfam" id="PF26639">
    <property type="entry name" value="Het-6_barrel"/>
    <property type="match status" value="1"/>
</dbReference>
<dbReference type="Pfam" id="PF06985">
    <property type="entry name" value="HET"/>
    <property type="match status" value="1"/>
</dbReference>
<comment type="caution">
    <text evidence="2">The sequence shown here is derived from an EMBL/GenBank/DDBJ whole genome shotgun (WGS) entry which is preliminary data.</text>
</comment>
<sequence length="644" mass="73117">MPQWYYTSKVRLLRARRRLGFSSSNFRYRPLNTQHGEDFRLLILEPGPWDAEIRCKLKHAAFDTAPEYEAISYAWGDENKRKDIWLENCQHAITENLEVALRYLRHPSAPRILWTDSLCINQDRAHQDEKEAQLLKMNTIYTGASDVLAWTGVEAPTSHEALRILNAFGKWCVDHDDAIDAHMQDPNPQYSSMHDLIEGHGFPLESQNWDCVWEFLERPYWSRVWVIQELAVRGRGMDAKPCKIICGRQHIDKGVFEMACTGLLALVMPQQSSPLTSVQGDMHEPLKSMLLRGRGHPPGLSMCQVVWAANPVRAKPRLPWLQTVTWRFEASKDHDKIYALLGLVEESDQAVKPSYRKSTSEMLMDYVRFYVVRDKSLETICSNRSTKCRFGPTWTPELHREHYAHELILQGEHNIAAYNACATRRADDVVFDIPKGLLRARGIEIGTLDVVIGPWIEGTEMGTALSGPMDLAQRSGHQEFINGLRSFVAPIANDEEVYDAFWRSLVADRGIQGMGEDDIRPAPADMRFQSRMFFGLEGLPDRNLPDHVKLEIFQSRTGRFLGSMTQAIINRTFVKTIDGQMGLGPYQAEAGDVVVILYGCQVPVVLRPQAEGRYEVVGSAYIHGVMDGEAVIAGSVEERVFELC</sequence>
<keyword evidence="3" id="KW-1185">Reference proteome</keyword>
<dbReference type="PANTHER" id="PTHR24148:SF64">
    <property type="entry name" value="HETEROKARYON INCOMPATIBILITY DOMAIN-CONTAINING PROTEIN"/>
    <property type="match status" value="1"/>
</dbReference>
<reference evidence="2" key="1">
    <citation type="journal article" date="2021" name="Nat. Commun.">
        <title>Genetic determinants of endophytism in the Arabidopsis root mycobiome.</title>
        <authorList>
            <person name="Mesny F."/>
            <person name="Miyauchi S."/>
            <person name="Thiergart T."/>
            <person name="Pickel B."/>
            <person name="Atanasova L."/>
            <person name="Karlsson M."/>
            <person name="Huettel B."/>
            <person name="Barry K.W."/>
            <person name="Haridas S."/>
            <person name="Chen C."/>
            <person name="Bauer D."/>
            <person name="Andreopoulos W."/>
            <person name="Pangilinan J."/>
            <person name="LaButti K."/>
            <person name="Riley R."/>
            <person name="Lipzen A."/>
            <person name="Clum A."/>
            <person name="Drula E."/>
            <person name="Henrissat B."/>
            <person name="Kohler A."/>
            <person name="Grigoriev I.V."/>
            <person name="Martin F.M."/>
            <person name="Hacquard S."/>
        </authorList>
    </citation>
    <scope>NUCLEOTIDE SEQUENCE</scope>
    <source>
        <strain evidence="2">MPI-CAGE-CH-0235</strain>
    </source>
</reference>
<dbReference type="Proteomes" id="UP000813444">
    <property type="component" value="Unassembled WGS sequence"/>
</dbReference>
<organism evidence="2 3">
    <name type="scientific">Stachybotrys elegans</name>
    <dbReference type="NCBI Taxonomy" id="80388"/>
    <lineage>
        <taxon>Eukaryota</taxon>
        <taxon>Fungi</taxon>
        <taxon>Dikarya</taxon>
        <taxon>Ascomycota</taxon>
        <taxon>Pezizomycotina</taxon>
        <taxon>Sordariomycetes</taxon>
        <taxon>Hypocreomycetidae</taxon>
        <taxon>Hypocreales</taxon>
        <taxon>Stachybotryaceae</taxon>
        <taxon>Stachybotrys</taxon>
    </lineage>
</organism>
<protein>
    <submittedName>
        <fullName evidence="2">Heterokaryon incompatibility protein-domain-containing protein</fullName>
    </submittedName>
</protein>
<proteinExistence type="predicted"/>
<dbReference type="AlphaFoldDB" id="A0A8K0WUH2"/>
<dbReference type="InterPro" id="IPR010730">
    <property type="entry name" value="HET"/>
</dbReference>
<gene>
    <name evidence="2" type="ORF">B0I35DRAFT_509427</name>
</gene>
<dbReference type="PANTHER" id="PTHR24148">
    <property type="entry name" value="ANKYRIN REPEAT DOMAIN-CONTAINING PROTEIN 39 HOMOLOG-RELATED"/>
    <property type="match status" value="1"/>
</dbReference>
<evidence type="ECO:0000313" key="3">
    <source>
        <dbReference type="Proteomes" id="UP000813444"/>
    </source>
</evidence>